<keyword evidence="2 5" id="KW-0645">Protease</keyword>
<evidence type="ECO:0000313" key="8">
    <source>
        <dbReference type="EMBL" id="NYS24829.1"/>
    </source>
</evidence>
<organism evidence="8 9">
    <name type="scientific">Rhabdonatronobacter sediminivivens</name>
    <dbReference type="NCBI Taxonomy" id="2743469"/>
    <lineage>
        <taxon>Bacteria</taxon>
        <taxon>Pseudomonadati</taxon>
        <taxon>Pseudomonadota</taxon>
        <taxon>Alphaproteobacteria</taxon>
        <taxon>Rhodobacterales</taxon>
        <taxon>Paracoccaceae</taxon>
        <taxon>Rhabdonatronobacter</taxon>
    </lineage>
</organism>
<dbReference type="SUPFAM" id="SSF52743">
    <property type="entry name" value="Subtilisin-like"/>
    <property type="match status" value="1"/>
</dbReference>
<dbReference type="Proteomes" id="UP000529417">
    <property type="component" value="Unassembled WGS sequence"/>
</dbReference>
<dbReference type="PROSITE" id="PS00136">
    <property type="entry name" value="SUBTILASE_ASP"/>
    <property type="match status" value="1"/>
</dbReference>
<evidence type="ECO:0000256" key="2">
    <source>
        <dbReference type="ARBA" id="ARBA00022670"/>
    </source>
</evidence>
<name>A0A7Z0KXY7_9RHOB</name>
<reference evidence="8 9" key="1">
    <citation type="journal article" date="2000" name="Arch. Microbiol.">
        <title>Rhodobaca bogoriensis gen. nov. and sp. nov., an alkaliphilic purple nonsulfur bacterium from African Rift Valley soda lakes.</title>
        <authorList>
            <person name="Milford A.D."/>
            <person name="Achenbach L.A."/>
            <person name="Jung D.O."/>
            <person name="Madigan M.T."/>
        </authorList>
    </citation>
    <scope>NUCLEOTIDE SEQUENCE [LARGE SCALE GENOMIC DNA]</scope>
    <source>
        <strain evidence="8 9">2376</strain>
    </source>
</reference>
<comment type="caution">
    <text evidence="8">The sequence shown here is derived from an EMBL/GenBank/DDBJ whole genome shotgun (WGS) entry which is preliminary data.</text>
</comment>
<evidence type="ECO:0000256" key="6">
    <source>
        <dbReference type="RuleBase" id="RU003355"/>
    </source>
</evidence>
<dbReference type="GO" id="GO:0006508">
    <property type="term" value="P:proteolysis"/>
    <property type="evidence" value="ECO:0007669"/>
    <property type="project" value="UniProtKB-KW"/>
</dbReference>
<dbReference type="PRINTS" id="PR00723">
    <property type="entry name" value="SUBTILISIN"/>
</dbReference>
<dbReference type="PROSITE" id="PS00138">
    <property type="entry name" value="SUBTILASE_SER"/>
    <property type="match status" value="1"/>
</dbReference>
<protein>
    <submittedName>
        <fullName evidence="8">S8 family serine peptidase</fullName>
    </submittedName>
</protein>
<dbReference type="InterPro" id="IPR000209">
    <property type="entry name" value="Peptidase_S8/S53_dom"/>
</dbReference>
<evidence type="ECO:0000256" key="5">
    <source>
        <dbReference type="PROSITE-ProRule" id="PRU01240"/>
    </source>
</evidence>
<dbReference type="GO" id="GO:0004252">
    <property type="term" value="F:serine-type endopeptidase activity"/>
    <property type="evidence" value="ECO:0007669"/>
    <property type="project" value="UniProtKB-UniRule"/>
</dbReference>
<dbReference type="PROSITE" id="PS51892">
    <property type="entry name" value="SUBTILASE"/>
    <property type="match status" value="1"/>
</dbReference>
<dbReference type="Pfam" id="PF00082">
    <property type="entry name" value="Peptidase_S8"/>
    <property type="match status" value="1"/>
</dbReference>
<gene>
    <name evidence="8" type="ORF">HUK65_07460</name>
</gene>
<evidence type="ECO:0000256" key="1">
    <source>
        <dbReference type="ARBA" id="ARBA00011073"/>
    </source>
</evidence>
<evidence type="ECO:0000259" key="7">
    <source>
        <dbReference type="Pfam" id="PF00082"/>
    </source>
</evidence>
<dbReference type="GO" id="GO:0005615">
    <property type="term" value="C:extracellular space"/>
    <property type="evidence" value="ECO:0007669"/>
    <property type="project" value="TreeGrafter"/>
</dbReference>
<evidence type="ECO:0000256" key="4">
    <source>
        <dbReference type="ARBA" id="ARBA00022825"/>
    </source>
</evidence>
<dbReference type="EMBL" id="JACBXS010000011">
    <property type="protein sequence ID" value="NYS24829.1"/>
    <property type="molecule type" value="Genomic_DNA"/>
</dbReference>
<feature type="active site" description="Charge relay system" evidence="5">
    <location>
        <position position="392"/>
    </location>
</feature>
<dbReference type="AlphaFoldDB" id="A0A7Z0KXY7"/>
<accession>A0A7Z0KXY7</accession>
<dbReference type="InterPro" id="IPR022398">
    <property type="entry name" value="Peptidase_S8_His-AS"/>
</dbReference>
<dbReference type="InterPro" id="IPR050131">
    <property type="entry name" value="Peptidase_S8_subtilisin-like"/>
</dbReference>
<dbReference type="Gene3D" id="3.40.50.200">
    <property type="entry name" value="Peptidase S8/S53 domain"/>
    <property type="match status" value="1"/>
</dbReference>
<dbReference type="InterPro" id="IPR036852">
    <property type="entry name" value="Peptidase_S8/S53_dom_sf"/>
</dbReference>
<dbReference type="PANTHER" id="PTHR43806:SF11">
    <property type="entry name" value="CEREVISIN-RELATED"/>
    <property type="match status" value="1"/>
</dbReference>
<dbReference type="InterPro" id="IPR023827">
    <property type="entry name" value="Peptidase_S8_Asp-AS"/>
</dbReference>
<keyword evidence="4 5" id="KW-0720">Serine protease</keyword>
<comment type="similarity">
    <text evidence="1 5 6">Belongs to the peptidase S8 family.</text>
</comment>
<evidence type="ECO:0000256" key="3">
    <source>
        <dbReference type="ARBA" id="ARBA00022801"/>
    </source>
</evidence>
<dbReference type="PROSITE" id="PS00137">
    <property type="entry name" value="SUBTILASE_HIS"/>
    <property type="match status" value="1"/>
</dbReference>
<dbReference type="RefSeq" id="WP_179905526.1">
    <property type="nucleotide sequence ID" value="NZ_JACBXS010000011.1"/>
</dbReference>
<feature type="domain" description="Peptidase S8/S53" evidence="7">
    <location>
        <begin position="194"/>
        <end position="431"/>
    </location>
</feature>
<sequence length="451" mass="46676">MTHEDSNNGAIPSGDGPALSASLSELCTRAQQHPEGHTGRLIAVFRDDDPGTASTSFDAALNRVNAHSHDFADDAVDFGALSTAEALTFDNLGIAIVTGSAAEALRFSSSRPAEGFTTAVDQPFVLVPETIEWAQTDPGSYLRGFRAAVDRIYRDLGHPDAPDADHELADGGLQTAEHTWGLIATGVPLSPFGGTDIRVAILDTGLDLEHPDFRDRRILAQSFIPGETPQDANGHGTHVAGTACGPRVPHVPGPRYGIAHDSDILVAKVLGDNGSGSTAGILAGINWALQNGAQVINMSLGNRVPTEALHYTQAGRSALNQGALIIAAAGNSNEPTGQPANSPTVLSVASITSSMAKSGFSNFGKIDLAGPGSSIDSALPRPRKRGYLSGTSMAAPHVAGIAALHAQARGLRGRELWAHLQRTARRLSLPATMVGAGLVQAPGLDSPKAGP</sequence>
<dbReference type="InterPro" id="IPR023828">
    <property type="entry name" value="Peptidase_S8_Ser-AS"/>
</dbReference>
<keyword evidence="9" id="KW-1185">Reference proteome</keyword>
<feature type="active site" description="Charge relay system" evidence="5">
    <location>
        <position position="235"/>
    </location>
</feature>
<proteinExistence type="inferred from homology"/>
<dbReference type="PANTHER" id="PTHR43806">
    <property type="entry name" value="PEPTIDASE S8"/>
    <property type="match status" value="1"/>
</dbReference>
<evidence type="ECO:0000313" key="9">
    <source>
        <dbReference type="Proteomes" id="UP000529417"/>
    </source>
</evidence>
<feature type="active site" description="Charge relay system" evidence="5">
    <location>
        <position position="203"/>
    </location>
</feature>
<keyword evidence="3 5" id="KW-0378">Hydrolase</keyword>
<dbReference type="InterPro" id="IPR015500">
    <property type="entry name" value="Peptidase_S8_subtilisin-rel"/>
</dbReference>